<feature type="compositionally biased region" description="Pro residues" evidence="1">
    <location>
        <begin position="91"/>
        <end position="101"/>
    </location>
</feature>
<gene>
    <name evidence="3" type="ORF">LX15_004271</name>
</gene>
<protein>
    <recommendedName>
        <fullName evidence="5">Flagellar basal body-associated protein FliL</fullName>
    </recommendedName>
</protein>
<dbReference type="Proteomes" id="UP001205311">
    <property type="component" value="Unassembled WGS sequence"/>
</dbReference>
<feature type="region of interest" description="Disordered" evidence="1">
    <location>
        <begin position="127"/>
        <end position="156"/>
    </location>
</feature>
<evidence type="ECO:0000313" key="4">
    <source>
        <dbReference type="Proteomes" id="UP001205311"/>
    </source>
</evidence>
<sequence length="406" mass="43241">MAIHTPIRSVYAIAASPRGEGKGEPGLAWQDELRQLEQALAAGQITPDEHRRRREDVLSAAAQASTFTPPPVPRADQPGDEGANETTAMIPPVPAAAPAHPPVSAESTQIVPNADQTQVVREQAMPHRVNTPPPGFPSPYAAAPSSPPSPVNNGWRQVEDASPPWAGQTWPPSPAPGGWAPHGAEVFEDAKSGGRGKKIAVIVGVVVLLAGLSVGAWWLWGSGSQNTSAAAQQTNTSQNSPSQDRKPGDPLQIADLGGKRENHEKIKTFEDVLAAKFLTTDEVKLYTDGGAEKTRVAGTVVDNTRATVFIAQMKDKESAKTAVDELGKLQLRYAFTEYKDAPAGVVAGELAPKPNVRAGVRAHYQHENLVVRVEVRGQEPTTDLNTVRDSFNKIIKLQLEALSANA</sequence>
<accession>A0ABT1HYF0</accession>
<feature type="region of interest" description="Disordered" evidence="1">
    <location>
        <begin position="42"/>
        <end position="107"/>
    </location>
</feature>
<evidence type="ECO:0000313" key="3">
    <source>
        <dbReference type="EMBL" id="MCP2260553.1"/>
    </source>
</evidence>
<dbReference type="EMBL" id="JAMTCP010000028">
    <property type="protein sequence ID" value="MCP2260553.1"/>
    <property type="molecule type" value="Genomic_DNA"/>
</dbReference>
<organism evidence="3 4">
    <name type="scientific">Streptoalloteichus tenebrarius (strain ATCC 17920 / DSM 40477 / JCM 4838 / CBS 697.72 / NBRC 16177 / NCIMB 11028 / NRRL B-12390 / A12253. 1 / ISP 5477)</name>
    <name type="common">Streptomyces tenebrarius</name>
    <dbReference type="NCBI Taxonomy" id="1933"/>
    <lineage>
        <taxon>Bacteria</taxon>
        <taxon>Bacillati</taxon>
        <taxon>Actinomycetota</taxon>
        <taxon>Actinomycetes</taxon>
        <taxon>Pseudonocardiales</taxon>
        <taxon>Pseudonocardiaceae</taxon>
        <taxon>Streptoalloteichus</taxon>
    </lineage>
</organism>
<keyword evidence="2" id="KW-0472">Membrane</keyword>
<evidence type="ECO:0000256" key="2">
    <source>
        <dbReference type="SAM" id="Phobius"/>
    </source>
</evidence>
<feature type="region of interest" description="Disordered" evidence="1">
    <location>
        <begin position="229"/>
        <end position="259"/>
    </location>
</feature>
<keyword evidence="2" id="KW-1133">Transmembrane helix</keyword>
<name>A0ABT1HYF0_STRSD</name>
<evidence type="ECO:0008006" key="5">
    <source>
        <dbReference type="Google" id="ProtNLM"/>
    </source>
</evidence>
<evidence type="ECO:0000256" key="1">
    <source>
        <dbReference type="SAM" id="MobiDB-lite"/>
    </source>
</evidence>
<reference evidence="3 4" key="1">
    <citation type="submission" date="2022-06" db="EMBL/GenBank/DDBJ databases">
        <title>Genomic Encyclopedia of Archaeal and Bacterial Type Strains, Phase II (KMG-II): from individual species to whole genera.</title>
        <authorList>
            <person name="Goeker M."/>
        </authorList>
    </citation>
    <scope>NUCLEOTIDE SEQUENCE [LARGE SCALE GENOMIC DNA]</scope>
    <source>
        <strain evidence="3 4">DSM 40477</strain>
    </source>
</reference>
<keyword evidence="2" id="KW-0812">Transmembrane</keyword>
<feature type="transmembrane region" description="Helical" evidence="2">
    <location>
        <begin position="199"/>
        <end position="220"/>
    </location>
</feature>
<keyword evidence="4" id="KW-1185">Reference proteome</keyword>
<comment type="caution">
    <text evidence="3">The sequence shown here is derived from an EMBL/GenBank/DDBJ whole genome shotgun (WGS) entry which is preliminary data.</text>
</comment>
<proteinExistence type="predicted"/>
<feature type="compositionally biased region" description="Basic and acidic residues" evidence="1">
    <location>
        <begin position="47"/>
        <end position="57"/>
    </location>
</feature>
<feature type="compositionally biased region" description="Low complexity" evidence="1">
    <location>
        <begin position="232"/>
        <end position="242"/>
    </location>
</feature>